<dbReference type="Gene3D" id="2.130.10.80">
    <property type="entry name" value="Galactose oxidase/kelch, beta-propeller"/>
    <property type="match status" value="1"/>
</dbReference>
<dbReference type="InterPro" id="IPR037293">
    <property type="entry name" value="Gal_Oxidase_central_sf"/>
</dbReference>
<protein>
    <submittedName>
        <fullName evidence="3">Uncharacterized protein</fullName>
    </submittedName>
</protein>
<dbReference type="SMART" id="SM00612">
    <property type="entry name" value="Kelch"/>
    <property type="match status" value="1"/>
</dbReference>
<dbReference type="EMBL" id="CAJNOJ010000138">
    <property type="protein sequence ID" value="CAF1183427.1"/>
    <property type="molecule type" value="Genomic_DNA"/>
</dbReference>
<dbReference type="PANTHER" id="PTHR46344:SF27">
    <property type="entry name" value="KELCH REPEAT SUPERFAMILY PROTEIN"/>
    <property type="match status" value="1"/>
</dbReference>
<gene>
    <name evidence="3" type="ORF">EDS130_LOCUS24378</name>
</gene>
<dbReference type="SUPFAM" id="SSF117281">
    <property type="entry name" value="Kelch motif"/>
    <property type="match status" value="1"/>
</dbReference>
<dbReference type="InterPro" id="IPR006652">
    <property type="entry name" value="Kelch_1"/>
</dbReference>
<name>A0A814V4Z6_ADIRI</name>
<keyword evidence="1" id="KW-0880">Kelch repeat</keyword>
<proteinExistence type="predicted"/>
<evidence type="ECO:0000256" key="1">
    <source>
        <dbReference type="ARBA" id="ARBA00022441"/>
    </source>
</evidence>
<dbReference type="PANTHER" id="PTHR46344">
    <property type="entry name" value="OS02G0202900 PROTEIN"/>
    <property type="match status" value="1"/>
</dbReference>
<dbReference type="Proteomes" id="UP000663852">
    <property type="component" value="Unassembled WGS sequence"/>
</dbReference>
<sequence length="89" mass="9338">MTGSMNSRRYFHAGSILVNGKVLVTGGDASSGLSLDSADLYDPSLGSWTTTGNLNGARFGHTASILSNERVLATGGYDSTNYLNTAELY</sequence>
<dbReference type="AlphaFoldDB" id="A0A814V4Z6"/>
<dbReference type="Pfam" id="PF01344">
    <property type="entry name" value="Kelch_1"/>
    <property type="match status" value="1"/>
</dbReference>
<organism evidence="3 4">
    <name type="scientific">Adineta ricciae</name>
    <name type="common">Rotifer</name>
    <dbReference type="NCBI Taxonomy" id="249248"/>
    <lineage>
        <taxon>Eukaryota</taxon>
        <taxon>Metazoa</taxon>
        <taxon>Spiralia</taxon>
        <taxon>Gnathifera</taxon>
        <taxon>Rotifera</taxon>
        <taxon>Eurotatoria</taxon>
        <taxon>Bdelloidea</taxon>
        <taxon>Adinetida</taxon>
        <taxon>Adinetidae</taxon>
        <taxon>Adineta</taxon>
    </lineage>
</organism>
<evidence type="ECO:0000313" key="4">
    <source>
        <dbReference type="Proteomes" id="UP000663852"/>
    </source>
</evidence>
<comment type="caution">
    <text evidence="3">The sequence shown here is derived from an EMBL/GenBank/DDBJ whole genome shotgun (WGS) entry which is preliminary data.</text>
</comment>
<dbReference type="InterPro" id="IPR015915">
    <property type="entry name" value="Kelch-typ_b-propeller"/>
</dbReference>
<keyword evidence="2" id="KW-0677">Repeat</keyword>
<evidence type="ECO:0000256" key="2">
    <source>
        <dbReference type="ARBA" id="ARBA00022737"/>
    </source>
</evidence>
<evidence type="ECO:0000313" key="3">
    <source>
        <dbReference type="EMBL" id="CAF1183427.1"/>
    </source>
</evidence>
<accession>A0A814V4Z6</accession>
<reference evidence="3" key="1">
    <citation type="submission" date="2021-02" db="EMBL/GenBank/DDBJ databases">
        <authorList>
            <person name="Nowell W R."/>
        </authorList>
    </citation>
    <scope>NUCLEOTIDE SEQUENCE</scope>
</reference>